<dbReference type="InterPro" id="IPR011009">
    <property type="entry name" value="Kinase-like_dom_sf"/>
</dbReference>
<dbReference type="Pfam" id="PF01636">
    <property type="entry name" value="APH"/>
    <property type="match status" value="1"/>
</dbReference>
<dbReference type="InterPro" id="IPR002575">
    <property type="entry name" value="Aminoglycoside_PTrfase"/>
</dbReference>
<name>A0ABR1KI12_9PEZI</name>
<proteinExistence type="predicted"/>
<sequence>MGTPDPEGQQPAAAASSSSSSSQDASETRIFLEGHGCRVERRPGNLVVKYGRSVTNAERFALAHANTLNIPVPRLHDDLPAPATDNNGQPTILGSDGVAIWMDYVPGDLLEDVWPTMTDAQKMDIAMQLRAILDEMRRQTSPTGVIAACDGGKLTDRRTYIPEEGGPFADEAAFNDFQLDGLFKPTPHVMRDALTQVVQSRWKNHRVVFSHCDLTKHNIIIDKESNRIRGLIDWEYAGWFPEHWEYLKFIDMSAQNRDWRDYAPYIFSEQYLDELIVFQALKRWQRP</sequence>
<dbReference type="SUPFAM" id="SSF56112">
    <property type="entry name" value="Protein kinase-like (PK-like)"/>
    <property type="match status" value="1"/>
</dbReference>
<gene>
    <name evidence="3" type="ORF">IWZ03DRAFT_243845</name>
</gene>
<keyword evidence="4" id="KW-1185">Reference proteome</keyword>
<evidence type="ECO:0000313" key="3">
    <source>
        <dbReference type="EMBL" id="KAK7513885.1"/>
    </source>
</evidence>
<dbReference type="Gene3D" id="3.90.1200.10">
    <property type="match status" value="1"/>
</dbReference>
<evidence type="ECO:0000259" key="2">
    <source>
        <dbReference type="Pfam" id="PF01636"/>
    </source>
</evidence>
<feature type="region of interest" description="Disordered" evidence="1">
    <location>
        <begin position="1"/>
        <end position="27"/>
    </location>
</feature>
<comment type="caution">
    <text evidence="3">The sequence shown here is derived from an EMBL/GenBank/DDBJ whole genome shotgun (WGS) entry which is preliminary data.</text>
</comment>
<feature type="compositionally biased region" description="Low complexity" evidence="1">
    <location>
        <begin position="12"/>
        <end position="25"/>
    </location>
</feature>
<dbReference type="EMBL" id="JBBPHU010000009">
    <property type="protein sequence ID" value="KAK7513885.1"/>
    <property type="molecule type" value="Genomic_DNA"/>
</dbReference>
<dbReference type="PANTHER" id="PTHR21310:SF58">
    <property type="entry name" value="AMINOGLYCOSIDE PHOSPHOTRANSFERASE DOMAIN-CONTAINING PROTEIN"/>
    <property type="match status" value="1"/>
</dbReference>
<evidence type="ECO:0000313" key="4">
    <source>
        <dbReference type="Proteomes" id="UP001363622"/>
    </source>
</evidence>
<dbReference type="Proteomes" id="UP001363622">
    <property type="component" value="Unassembled WGS sequence"/>
</dbReference>
<dbReference type="CDD" id="cd05120">
    <property type="entry name" value="APH_ChoK_like"/>
    <property type="match status" value="1"/>
</dbReference>
<reference evidence="3 4" key="1">
    <citation type="submission" date="2024-04" db="EMBL/GenBank/DDBJ databases">
        <title>Phyllosticta paracitricarpa is synonymous to the EU quarantine fungus P. citricarpa based on phylogenomic analyses.</title>
        <authorList>
            <consortium name="Lawrence Berkeley National Laboratory"/>
            <person name="Van Ingen-Buijs V.A."/>
            <person name="Van Westerhoven A.C."/>
            <person name="Haridas S."/>
            <person name="Skiadas P."/>
            <person name="Martin F."/>
            <person name="Groenewald J.Z."/>
            <person name="Crous P.W."/>
            <person name="Seidl M.F."/>
        </authorList>
    </citation>
    <scope>NUCLEOTIDE SEQUENCE [LARGE SCALE GENOMIC DNA]</scope>
    <source>
        <strain evidence="3 4">CBS 123371</strain>
    </source>
</reference>
<protein>
    <submittedName>
        <fullName evidence="3">Kinase-like domain-containing protein</fullName>
    </submittedName>
</protein>
<dbReference type="PANTHER" id="PTHR21310">
    <property type="entry name" value="AMINOGLYCOSIDE PHOSPHOTRANSFERASE-RELATED-RELATED"/>
    <property type="match status" value="1"/>
</dbReference>
<organism evidence="3 4">
    <name type="scientific">Phyllosticta citriasiana</name>
    <dbReference type="NCBI Taxonomy" id="595635"/>
    <lineage>
        <taxon>Eukaryota</taxon>
        <taxon>Fungi</taxon>
        <taxon>Dikarya</taxon>
        <taxon>Ascomycota</taxon>
        <taxon>Pezizomycotina</taxon>
        <taxon>Dothideomycetes</taxon>
        <taxon>Dothideomycetes incertae sedis</taxon>
        <taxon>Botryosphaeriales</taxon>
        <taxon>Phyllostictaceae</taxon>
        <taxon>Phyllosticta</taxon>
    </lineage>
</organism>
<accession>A0ABR1KI12</accession>
<feature type="domain" description="Aminoglycoside phosphotransferase" evidence="2">
    <location>
        <begin position="58"/>
        <end position="251"/>
    </location>
</feature>
<evidence type="ECO:0000256" key="1">
    <source>
        <dbReference type="SAM" id="MobiDB-lite"/>
    </source>
</evidence>
<dbReference type="InterPro" id="IPR051678">
    <property type="entry name" value="AGP_Transferase"/>
</dbReference>